<sequence>MAKPPVGETTRIEVVIQPIACWDNHQEPEYGGRVVCNPREVLGFYYALTCMLKPMLVADSEWQEEERLNVLRA</sequence>
<reference evidence="1 2" key="1">
    <citation type="submission" date="2018-06" db="EMBL/GenBank/DDBJ databases">
        <title>Genome analysis of cellulolytic fungus Trichoderma lentiforme CFAM-422.</title>
        <authorList>
            <person name="Steindorff A.S."/>
            <person name="Formighieri E.F."/>
            <person name="Midorikawa G.E.O."/>
            <person name="Tamietti M.S."/>
            <person name="Ramos E.Z."/>
            <person name="Silva A.S."/>
            <person name="Bon E.P.S."/>
            <person name="Mendes T.D."/>
            <person name="Damaso M.C.T."/>
            <person name="Favaro L.C.L."/>
        </authorList>
    </citation>
    <scope>NUCLEOTIDE SEQUENCE [LARGE SCALE GENOMIC DNA]</scope>
    <source>
        <strain evidence="1 2">CFAM-422</strain>
    </source>
</reference>
<dbReference type="EMBL" id="QLNT01000028">
    <property type="protein sequence ID" value="KAF3057745.1"/>
    <property type="molecule type" value="Genomic_DNA"/>
</dbReference>
<protein>
    <submittedName>
        <fullName evidence="1">Uncharacterized protein</fullName>
    </submittedName>
</protein>
<accession>A0A9P4X4F1</accession>
<dbReference type="Proteomes" id="UP000801864">
    <property type="component" value="Unassembled WGS sequence"/>
</dbReference>
<evidence type="ECO:0000313" key="2">
    <source>
        <dbReference type="Proteomes" id="UP000801864"/>
    </source>
</evidence>
<organism evidence="1 2">
    <name type="scientific">Trichoderma lentiforme</name>
    <dbReference type="NCBI Taxonomy" id="1567552"/>
    <lineage>
        <taxon>Eukaryota</taxon>
        <taxon>Fungi</taxon>
        <taxon>Dikarya</taxon>
        <taxon>Ascomycota</taxon>
        <taxon>Pezizomycotina</taxon>
        <taxon>Sordariomycetes</taxon>
        <taxon>Hypocreomycetidae</taxon>
        <taxon>Hypocreales</taxon>
        <taxon>Hypocreaceae</taxon>
        <taxon>Trichoderma</taxon>
    </lineage>
</organism>
<keyword evidence="2" id="KW-1185">Reference proteome</keyword>
<gene>
    <name evidence="1" type="ORF">CFAM422_012186</name>
</gene>
<comment type="caution">
    <text evidence="1">The sequence shown here is derived from an EMBL/GenBank/DDBJ whole genome shotgun (WGS) entry which is preliminary data.</text>
</comment>
<proteinExistence type="predicted"/>
<dbReference type="AlphaFoldDB" id="A0A9P4X4F1"/>
<name>A0A9P4X4F1_9HYPO</name>
<evidence type="ECO:0000313" key="1">
    <source>
        <dbReference type="EMBL" id="KAF3057745.1"/>
    </source>
</evidence>